<keyword evidence="3" id="KW-1185">Reference proteome</keyword>
<evidence type="ECO:0000313" key="2">
    <source>
        <dbReference type="EMBL" id="WWD17140.1"/>
    </source>
</evidence>
<reference evidence="2" key="2">
    <citation type="submission" date="2024-01" db="EMBL/GenBank/DDBJ databases">
        <title>Comparative genomics of Cryptococcus and Kwoniella reveals pathogenesis evolution and contrasting modes of karyotype evolution via chromosome fusion or intercentromeric recombination.</title>
        <authorList>
            <person name="Coelho M.A."/>
            <person name="David-Palma M."/>
            <person name="Shea T."/>
            <person name="Bowers K."/>
            <person name="McGinley-Smith S."/>
            <person name="Mohammad A.W."/>
            <person name="Gnirke A."/>
            <person name="Yurkov A.M."/>
            <person name="Nowrousian M."/>
            <person name="Sun S."/>
            <person name="Cuomo C.A."/>
            <person name="Heitman J."/>
        </authorList>
    </citation>
    <scope>NUCLEOTIDE SEQUENCE</scope>
    <source>
        <strain evidence="2">CBS 12478</strain>
    </source>
</reference>
<organism evidence="2 3">
    <name type="scientific">Kwoniella shandongensis</name>
    <dbReference type="NCBI Taxonomy" id="1734106"/>
    <lineage>
        <taxon>Eukaryota</taxon>
        <taxon>Fungi</taxon>
        <taxon>Dikarya</taxon>
        <taxon>Basidiomycota</taxon>
        <taxon>Agaricomycotina</taxon>
        <taxon>Tremellomycetes</taxon>
        <taxon>Tremellales</taxon>
        <taxon>Cryptococcaceae</taxon>
        <taxon>Kwoniella</taxon>
    </lineage>
</organism>
<gene>
    <name evidence="2" type="ORF">CI109_101577</name>
</gene>
<sequence>MFIDDNGSTHPEHDPTSSTLRPSAPLENGSSSSALAINESHSLVSRLIKIAEGSYLDAQKTEFTRPVPGHFIIPKARQYWGPETAELQPLPSRSASKPYLRWYQFPLPEGKFSPPITTHLQEGLKSDPPLDLTRYKRFSEAMKDDLGLDLPSLDQITTSMGHLLAQLHWSMGINARDVELVLGGDGFHGVKCHALDSNQCQRWLVPGALRAMSTTQLIRSPMAGAYATDDLRSGAIRLARLIFSQELYYPRPHQRGLYEPFKVGYLAAVKTILP</sequence>
<proteinExistence type="predicted"/>
<feature type="region of interest" description="Disordered" evidence="1">
    <location>
        <begin position="1"/>
        <end position="31"/>
    </location>
</feature>
<dbReference type="KEGG" id="ksn:43586593"/>
<dbReference type="EMBL" id="CP144053">
    <property type="protein sequence ID" value="WWD17140.1"/>
    <property type="molecule type" value="Genomic_DNA"/>
</dbReference>
<dbReference type="RefSeq" id="XP_065823073.1">
    <property type="nucleotide sequence ID" value="XM_065967001.1"/>
</dbReference>
<evidence type="ECO:0000313" key="3">
    <source>
        <dbReference type="Proteomes" id="UP000322225"/>
    </source>
</evidence>
<evidence type="ECO:0000256" key="1">
    <source>
        <dbReference type="SAM" id="MobiDB-lite"/>
    </source>
</evidence>
<dbReference type="Proteomes" id="UP000322225">
    <property type="component" value="Chromosome 3"/>
</dbReference>
<evidence type="ECO:0008006" key="4">
    <source>
        <dbReference type="Google" id="ProtNLM"/>
    </source>
</evidence>
<protein>
    <recommendedName>
        <fullName evidence="4">DUF3669 domain-containing protein</fullName>
    </recommendedName>
</protein>
<accession>A0AAJ8MV30</accession>
<reference evidence="2" key="1">
    <citation type="submission" date="2017-08" db="EMBL/GenBank/DDBJ databases">
        <authorList>
            <person name="Cuomo C."/>
            <person name="Billmyre B."/>
            <person name="Heitman J."/>
        </authorList>
    </citation>
    <scope>NUCLEOTIDE SEQUENCE</scope>
    <source>
        <strain evidence="2">CBS 12478</strain>
    </source>
</reference>
<dbReference type="GeneID" id="43586593"/>
<name>A0AAJ8MV30_9TREE</name>
<dbReference type="AlphaFoldDB" id="A0AAJ8MV30"/>